<comment type="cofactor">
    <cofactor evidence="1">
        <name>Mg(2+)</name>
        <dbReference type="ChEBI" id="CHEBI:18420"/>
    </cofactor>
</comment>
<dbReference type="SUPFAM" id="SSF56784">
    <property type="entry name" value="HAD-like"/>
    <property type="match status" value="1"/>
</dbReference>
<evidence type="ECO:0000256" key="1">
    <source>
        <dbReference type="ARBA" id="ARBA00001946"/>
    </source>
</evidence>
<dbReference type="InterPro" id="IPR023198">
    <property type="entry name" value="PGP-like_dom2"/>
</dbReference>
<name>A0A368NR23_9GAMM</name>
<dbReference type="GO" id="GO:0003824">
    <property type="term" value="F:catalytic activity"/>
    <property type="evidence" value="ECO:0007669"/>
    <property type="project" value="UniProtKB-ARBA"/>
</dbReference>
<evidence type="ECO:0000256" key="4">
    <source>
        <dbReference type="ARBA" id="ARBA00022842"/>
    </source>
</evidence>
<dbReference type="SFLD" id="SFLDG01129">
    <property type="entry name" value="C1.5:_HAD__Beta-PGM__Phosphata"/>
    <property type="match status" value="1"/>
</dbReference>
<evidence type="ECO:0000313" key="6">
    <source>
        <dbReference type="EMBL" id="RCU52606.1"/>
    </source>
</evidence>
<dbReference type="Proteomes" id="UP000252558">
    <property type="component" value="Unassembled WGS sequence"/>
</dbReference>
<reference evidence="6 7" key="1">
    <citation type="submission" date="2018-07" db="EMBL/GenBank/DDBJ databases">
        <title>Corallincola holothuriorum sp. nov., a new facultative anaerobe isolated from sea cucumber Apostichopus japonicus.</title>
        <authorList>
            <person name="Xia H."/>
        </authorList>
    </citation>
    <scope>NUCLEOTIDE SEQUENCE [LARGE SCALE GENOMIC DNA]</scope>
    <source>
        <strain evidence="6 7">C4</strain>
    </source>
</reference>
<dbReference type="NCBIfam" id="NF008087">
    <property type="entry name" value="PRK10826.1"/>
    <property type="match status" value="1"/>
</dbReference>
<dbReference type="NCBIfam" id="TIGR01509">
    <property type="entry name" value="HAD-SF-IA-v3"/>
    <property type="match status" value="1"/>
</dbReference>
<accession>A0A368NR23</accession>
<evidence type="ECO:0000256" key="5">
    <source>
        <dbReference type="ARBA" id="ARBA00023277"/>
    </source>
</evidence>
<dbReference type="PANTHER" id="PTHR46193">
    <property type="entry name" value="6-PHOSPHOGLUCONATE PHOSPHATASE"/>
    <property type="match status" value="1"/>
</dbReference>
<keyword evidence="4" id="KW-0460">Magnesium</keyword>
<dbReference type="PRINTS" id="PR00413">
    <property type="entry name" value="HADHALOGNASE"/>
</dbReference>
<dbReference type="CDD" id="cd07505">
    <property type="entry name" value="HAD_BPGM-like"/>
    <property type="match status" value="1"/>
</dbReference>
<protein>
    <submittedName>
        <fullName evidence="6">Hexitol phosphatase HxpB</fullName>
    </submittedName>
</protein>
<dbReference type="SFLD" id="SFLDG01135">
    <property type="entry name" value="C1.5.6:_HAD__Beta-PGM__Phospha"/>
    <property type="match status" value="1"/>
</dbReference>
<evidence type="ECO:0000256" key="3">
    <source>
        <dbReference type="ARBA" id="ARBA00022723"/>
    </source>
</evidence>
<dbReference type="SFLD" id="SFLDS00003">
    <property type="entry name" value="Haloacid_Dehalogenase"/>
    <property type="match status" value="1"/>
</dbReference>
<dbReference type="InterPro" id="IPR051600">
    <property type="entry name" value="Beta-PGM-like"/>
</dbReference>
<dbReference type="AlphaFoldDB" id="A0A368NR23"/>
<sequence>MTTNSASHQQSENYDAVIFDMDGVIVDSEPLWRAAEAQAFQSYGVPITEDMAYQTTGLRIDEVVSYWQQRFTFDTPSQVLQDAIMDRVITQIEQTAKPMAGVLPLMDRLSASGYPLAICSSSPMRLIDAVVQKFQIKDKFQALISAEHLDLGKPHPQVYLKGAEALEVVATRCIAIEDSINGVIAAKAARMTTFAVPEPSQASLVQFAIADAKFSSLVELNQAIEEWLPRLKA</sequence>
<evidence type="ECO:0000313" key="7">
    <source>
        <dbReference type="Proteomes" id="UP000252558"/>
    </source>
</evidence>
<keyword evidence="7" id="KW-1185">Reference proteome</keyword>
<dbReference type="InterPro" id="IPR023214">
    <property type="entry name" value="HAD_sf"/>
</dbReference>
<comment type="similarity">
    <text evidence="2">Belongs to the HAD-like hydrolase superfamily. CbbY/CbbZ/Gph/YieH family.</text>
</comment>
<dbReference type="RefSeq" id="WP_114336514.1">
    <property type="nucleotide sequence ID" value="NZ_QPID01000001.1"/>
</dbReference>
<dbReference type="PANTHER" id="PTHR46193:SF18">
    <property type="entry name" value="HEXITOL PHOSPHATASE B"/>
    <property type="match status" value="1"/>
</dbReference>
<dbReference type="EMBL" id="QPID01000001">
    <property type="protein sequence ID" value="RCU52606.1"/>
    <property type="molecule type" value="Genomic_DNA"/>
</dbReference>
<keyword evidence="3" id="KW-0479">Metal-binding</keyword>
<dbReference type="Pfam" id="PF13419">
    <property type="entry name" value="HAD_2"/>
    <property type="match status" value="1"/>
</dbReference>
<dbReference type="InterPro" id="IPR036412">
    <property type="entry name" value="HAD-like_sf"/>
</dbReference>
<proteinExistence type="inferred from homology"/>
<dbReference type="OrthoDB" id="9800058at2"/>
<dbReference type="Gene3D" id="1.10.150.240">
    <property type="entry name" value="Putative phosphatase, domain 2"/>
    <property type="match status" value="1"/>
</dbReference>
<keyword evidence="5" id="KW-0119">Carbohydrate metabolism</keyword>
<evidence type="ECO:0000256" key="2">
    <source>
        <dbReference type="ARBA" id="ARBA00006171"/>
    </source>
</evidence>
<dbReference type="GO" id="GO:0046872">
    <property type="term" value="F:metal ion binding"/>
    <property type="evidence" value="ECO:0007669"/>
    <property type="project" value="UniProtKB-KW"/>
</dbReference>
<organism evidence="6 7">
    <name type="scientific">Corallincola holothuriorum</name>
    <dbReference type="NCBI Taxonomy" id="2282215"/>
    <lineage>
        <taxon>Bacteria</taxon>
        <taxon>Pseudomonadati</taxon>
        <taxon>Pseudomonadota</taxon>
        <taxon>Gammaproteobacteria</taxon>
        <taxon>Alteromonadales</taxon>
        <taxon>Psychromonadaceae</taxon>
        <taxon>Corallincola</taxon>
    </lineage>
</organism>
<gene>
    <name evidence="6" type="ORF">DU002_01145</name>
</gene>
<dbReference type="Gene3D" id="3.40.50.1000">
    <property type="entry name" value="HAD superfamily/HAD-like"/>
    <property type="match status" value="1"/>
</dbReference>
<dbReference type="InterPro" id="IPR041492">
    <property type="entry name" value="HAD_2"/>
</dbReference>
<dbReference type="InterPro" id="IPR006439">
    <property type="entry name" value="HAD-SF_hydro_IA"/>
</dbReference>
<comment type="caution">
    <text evidence="6">The sequence shown here is derived from an EMBL/GenBank/DDBJ whole genome shotgun (WGS) entry which is preliminary data.</text>
</comment>